<dbReference type="CDD" id="cd22919">
    <property type="entry name" value="HFD_CENP-S"/>
    <property type="match status" value="1"/>
</dbReference>
<dbReference type="GO" id="GO:0005886">
    <property type="term" value="C:plasma membrane"/>
    <property type="evidence" value="ECO:0007669"/>
    <property type="project" value="TreeGrafter"/>
</dbReference>
<dbReference type="InterPro" id="IPR002889">
    <property type="entry name" value="WSC_carb-bd"/>
</dbReference>
<feature type="region of interest" description="Disordered" evidence="8">
    <location>
        <begin position="541"/>
        <end position="602"/>
    </location>
</feature>
<keyword evidence="2" id="KW-0812">Transmembrane</keyword>
<keyword evidence="4" id="KW-1133">Transmembrane helix</keyword>
<dbReference type="InterPro" id="IPR029003">
    <property type="entry name" value="CENP-S/Mhf1"/>
</dbReference>
<name>A0A0M8N2J6_ESCWE</name>
<evidence type="ECO:0000256" key="8">
    <source>
        <dbReference type="SAM" id="MobiDB-lite"/>
    </source>
</evidence>
<organism evidence="12 13">
    <name type="scientific">Escovopsis weberi</name>
    <dbReference type="NCBI Taxonomy" id="150374"/>
    <lineage>
        <taxon>Eukaryota</taxon>
        <taxon>Fungi</taxon>
        <taxon>Dikarya</taxon>
        <taxon>Ascomycota</taxon>
        <taxon>Pezizomycotina</taxon>
        <taxon>Sordariomycetes</taxon>
        <taxon>Hypocreomycetidae</taxon>
        <taxon>Hypocreales</taxon>
        <taxon>Hypocreaceae</taxon>
        <taxon>Escovopsis</taxon>
    </lineage>
</organism>
<proteinExistence type="inferred from homology"/>
<dbReference type="InterPro" id="IPR002016">
    <property type="entry name" value="Haem_peroxidase"/>
</dbReference>
<evidence type="ECO:0000259" key="10">
    <source>
        <dbReference type="PROSITE" id="PS50873"/>
    </source>
</evidence>
<dbReference type="FunFam" id="1.10.520.10:FF:000020">
    <property type="entry name" value="Peroxisomal ascorbate peroxidase"/>
    <property type="match status" value="1"/>
</dbReference>
<comment type="caution">
    <text evidence="12">The sequence shown here is derived from an EMBL/GenBank/DDBJ whole genome shotgun (WGS) entry which is preliminary data.</text>
</comment>
<protein>
    <submittedName>
        <fullName evidence="12">Putative fungistatic metabolite</fullName>
    </submittedName>
</protein>
<accession>A0A0M8N2J6</accession>
<dbReference type="InterPro" id="IPR051836">
    <property type="entry name" value="Kremen_rcpt"/>
</dbReference>
<dbReference type="GO" id="GO:0071821">
    <property type="term" value="C:FANCM-MHF complex"/>
    <property type="evidence" value="ECO:0007669"/>
    <property type="project" value="InterPro"/>
</dbReference>
<dbReference type="Gene3D" id="1.10.420.10">
    <property type="entry name" value="Peroxidase, domain 2"/>
    <property type="match status" value="1"/>
</dbReference>
<dbReference type="Pfam" id="PF00141">
    <property type="entry name" value="peroxidase"/>
    <property type="match status" value="1"/>
</dbReference>
<keyword evidence="3 9" id="KW-0732">Signal</keyword>
<dbReference type="Pfam" id="PF15630">
    <property type="entry name" value="CENP-S"/>
    <property type="match status" value="1"/>
</dbReference>
<feature type="chain" id="PRO_5005818872" evidence="9">
    <location>
        <begin position="20"/>
        <end position="1021"/>
    </location>
</feature>
<dbReference type="InterPro" id="IPR009072">
    <property type="entry name" value="Histone-fold"/>
</dbReference>
<keyword evidence="5" id="KW-0472">Membrane</keyword>
<dbReference type="GO" id="GO:0020037">
    <property type="term" value="F:heme binding"/>
    <property type="evidence" value="ECO:0007669"/>
    <property type="project" value="InterPro"/>
</dbReference>
<dbReference type="SMART" id="SM00321">
    <property type="entry name" value="WSC"/>
    <property type="match status" value="3"/>
</dbReference>
<dbReference type="STRING" id="150374.A0A0M8N2J6"/>
<evidence type="ECO:0000256" key="1">
    <source>
        <dbReference type="ARBA" id="ARBA00004167"/>
    </source>
</evidence>
<dbReference type="PANTHER" id="PTHR24269:SF16">
    <property type="entry name" value="PROTEIN SLG1"/>
    <property type="match status" value="1"/>
</dbReference>
<dbReference type="OrthoDB" id="5985073at2759"/>
<evidence type="ECO:0000256" key="9">
    <source>
        <dbReference type="SAM" id="SignalP"/>
    </source>
</evidence>
<evidence type="ECO:0000256" key="6">
    <source>
        <dbReference type="ARBA" id="ARBA00023180"/>
    </source>
</evidence>
<dbReference type="Gene3D" id="1.10.20.10">
    <property type="entry name" value="Histone, subunit A"/>
    <property type="match status" value="1"/>
</dbReference>
<comment type="subcellular location">
    <subcellularLocation>
        <location evidence="1">Membrane</location>
        <topology evidence="1">Single-pass membrane protein</topology>
    </subcellularLocation>
</comment>
<sequence>MRSQARLLGLLGLAGLASADPTWPSPKYDEMEEIIYQAQSVNARKFFDTVSPCGNEASGPGRQNAAEWLRTAFHDMATRSDYFDKGGLDASLQYELGNGENTGPGHQTTIEFMGPYLSPRSSLSDLIAAGVYASVRSCGGPVVPYRVGRIDATAKGDVGVPQPENSIFTLQLQFDRMGFNNTEMIQLTICGHTIGGVHQTEFPDLVPEGAGVNGELSLDSSVATFDNRVVTEYLDGSTQNPLVIGPSVRLQKNSDFKVFNSDGNQTVKALTDKANFNDVCGRLLAKMIDTVPTSVKLSDPVVPYAVKPYRMQLTLADGGNTLQWTGSIRVRTTGLADGAIQSVTIHYKNRDGASDCHGSCTVTTTHQGISQGLDDTFSWYPIQANIPVGSGISSFTVDVTTADGTKTYDNNGNGYPLQDAILFQQPQSCVLGSSGALTAVAAVRNDRVDLGAQARIWYKTPQANSPVPLLSNTIVDLEKGACVGQYTLFNINTTITGGLAYQAYLDLINGDHSDSFKALSNMSGTCRPFANAAVCGAPPRDAVTSGPVSGTIAPTDPAADPTSTAPPGTGLPPTSVPPVLTPSMPATTAPPATSTPGPTPTHKPAVGGYVMVSCWTEGDGVRALNGDTFANDTMTLQDCEDFCASFVFWGTEFGRECYCGNTLAKSSGEAPIADCNIPCGGDATEFCGAGNRLELYSTTATQPPAPTGTLAPVPTISPYVLVGCWTEGDGVRALGQAFFTSPDMTNEQCAASCAGFKFFGTEFGNECYCGDFTAASSEAAPDADCGATCAGNQFEFCGGSDRLELYMNPDATGGSPSQPAAVGDFVFAGCQTEGNGTRALSGATTFNTSMTNELCGAFCADFDFFGTEFGAECYCGDALDPSSMAAPAADCQMLCGGNDQEFCGAGNRLSVYVKNGTATRLKSALWYAVGQIVDEESMKRGRNATPQFIGALTEMVWAQIENVAADLESFSEHAGRTTVTTDDVLLLARKNPDLQRIMRAFVEEAKGEREGRKGKGKARMR</sequence>
<keyword evidence="6" id="KW-0325">Glycoprotein</keyword>
<dbReference type="SUPFAM" id="SSF47113">
    <property type="entry name" value="Histone-fold"/>
    <property type="match status" value="1"/>
</dbReference>
<evidence type="ECO:0000256" key="5">
    <source>
        <dbReference type="ARBA" id="ARBA00023136"/>
    </source>
</evidence>
<dbReference type="EMBL" id="LGSR01000020">
    <property type="protein sequence ID" value="KOS18481.1"/>
    <property type="molecule type" value="Genomic_DNA"/>
</dbReference>
<evidence type="ECO:0000256" key="2">
    <source>
        <dbReference type="ARBA" id="ARBA00022692"/>
    </source>
</evidence>
<feature type="domain" description="WSC" evidence="11">
    <location>
        <begin position="824"/>
        <end position="915"/>
    </location>
</feature>
<evidence type="ECO:0000256" key="3">
    <source>
        <dbReference type="ARBA" id="ARBA00022729"/>
    </source>
</evidence>
<dbReference type="InterPro" id="IPR010255">
    <property type="entry name" value="Haem_peroxidase_sf"/>
</dbReference>
<feature type="domain" description="WSC" evidence="11">
    <location>
        <begin position="608"/>
        <end position="699"/>
    </location>
</feature>
<dbReference type="PANTHER" id="PTHR24269">
    <property type="entry name" value="KREMEN PROTEIN"/>
    <property type="match status" value="1"/>
</dbReference>
<feature type="signal peptide" evidence="9">
    <location>
        <begin position="1"/>
        <end position="19"/>
    </location>
</feature>
<gene>
    <name evidence="12" type="ORF">ESCO_000471</name>
</gene>
<comment type="similarity">
    <text evidence="7">Belongs to the peroxidase family.</text>
</comment>
<dbReference type="PROSITE" id="PS50873">
    <property type="entry name" value="PEROXIDASE_4"/>
    <property type="match status" value="1"/>
</dbReference>
<dbReference type="GO" id="GO:0046982">
    <property type="term" value="F:protein heterodimerization activity"/>
    <property type="evidence" value="ECO:0007669"/>
    <property type="project" value="InterPro"/>
</dbReference>
<dbReference type="Pfam" id="PF01822">
    <property type="entry name" value="WSC"/>
    <property type="match status" value="3"/>
</dbReference>
<evidence type="ECO:0000256" key="4">
    <source>
        <dbReference type="ARBA" id="ARBA00022989"/>
    </source>
</evidence>
<feature type="compositionally biased region" description="Low complexity" evidence="8">
    <location>
        <begin position="581"/>
        <end position="596"/>
    </location>
</feature>
<dbReference type="AlphaFoldDB" id="A0A0M8N2J6"/>
<evidence type="ECO:0000313" key="13">
    <source>
        <dbReference type="Proteomes" id="UP000053831"/>
    </source>
</evidence>
<evidence type="ECO:0000259" key="11">
    <source>
        <dbReference type="PROSITE" id="PS51212"/>
    </source>
</evidence>
<reference evidence="12 13" key="1">
    <citation type="submission" date="2015-07" db="EMBL/GenBank/DDBJ databases">
        <title>The genome of the fungus Escovopsis weberi, a specialized disease agent of ant agriculture.</title>
        <authorList>
            <person name="de Man T.J."/>
            <person name="Stajich J.E."/>
            <person name="Kubicek C.P."/>
            <person name="Chenthamara K."/>
            <person name="Atanasova L."/>
            <person name="Druzhinina I.S."/>
            <person name="Birnbaum S."/>
            <person name="Barribeau S.M."/>
            <person name="Teiling C."/>
            <person name="Suen G."/>
            <person name="Currie C."/>
            <person name="Gerardo N.M."/>
        </authorList>
    </citation>
    <scope>NUCLEOTIDE SEQUENCE [LARGE SCALE GENOMIC DNA]</scope>
</reference>
<feature type="domain" description="WSC" evidence="11">
    <location>
        <begin position="718"/>
        <end position="809"/>
    </location>
</feature>
<dbReference type="Gene3D" id="1.10.520.10">
    <property type="match status" value="1"/>
</dbReference>
<dbReference type="Proteomes" id="UP000053831">
    <property type="component" value="Unassembled WGS sequence"/>
</dbReference>
<evidence type="ECO:0000313" key="12">
    <source>
        <dbReference type="EMBL" id="KOS18481.1"/>
    </source>
</evidence>
<feature type="compositionally biased region" description="Low complexity" evidence="8">
    <location>
        <begin position="550"/>
        <end position="573"/>
    </location>
</feature>
<evidence type="ECO:0000256" key="7">
    <source>
        <dbReference type="RuleBase" id="RU004241"/>
    </source>
</evidence>
<feature type="domain" description="Plant heme peroxidase family profile" evidence="10">
    <location>
        <begin position="122"/>
        <end position="336"/>
    </location>
</feature>
<dbReference type="GO" id="GO:0004601">
    <property type="term" value="F:peroxidase activity"/>
    <property type="evidence" value="ECO:0007669"/>
    <property type="project" value="InterPro"/>
</dbReference>
<dbReference type="GO" id="GO:0006979">
    <property type="term" value="P:response to oxidative stress"/>
    <property type="evidence" value="ECO:0007669"/>
    <property type="project" value="InterPro"/>
</dbReference>
<dbReference type="PROSITE" id="PS51212">
    <property type="entry name" value="WSC"/>
    <property type="match status" value="3"/>
</dbReference>
<dbReference type="SUPFAM" id="SSF48113">
    <property type="entry name" value="Heme-dependent peroxidases"/>
    <property type="match status" value="1"/>
</dbReference>
<keyword evidence="13" id="KW-1185">Reference proteome</keyword>